<feature type="region of interest" description="Disordered" evidence="4">
    <location>
        <begin position="1"/>
        <end position="24"/>
    </location>
</feature>
<comment type="subcellular location">
    <subcellularLocation>
        <location evidence="1">Cytoplasm</location>
    </subcellularLocation>
</comment>
<dbReference type="AlphaFoldDB" id="A0A839DSN0"/>
<dbReference type="Gene3D" id="1.10.443.10">
    <property type="entry name" value="Intergrase catalytic core"/>
    <property type="match status" value="1"/>
</dbReference>
<sequence>MPQVLRRDQAESAMAASETGAEQGDPVALRDHAVLELLYATGVRVSELCGLDIDHVDHERRVVRVIGKGDKERSVPFGTPADRALGRWLTGGRPTLVDSRSGRALFLGVRGGRLNPRAVRRLVHDAVGTATGAADTGPHGIRHSTATHLLEGGADLRSVQELLGHATLSTTQLYTHVTVERLKAIHDRTHPRS</sequence>
<dbReference type="CDD" id="cd00798">
    <property type="entry name" value="INT_XerDC_C"/>
    <property type="match status" value="1"/>
</dbReference>
<feature type="domain" description="Tyr recombinase" evidence="5">
    <location>
        <begin position="1"/>
        <end position="187"/>
    </location>
</feature>
<evidence type="ECO:0000313" key="6">
    <source>
        <dbReference type="EMBL" id="MBA8823266.1"/>
    </source>
</evidence>
<accession>A0A839DSN0</accession>
<evidence type="ECO:0000313" key="7">
    <source>
        <dbReference type="Proteomes" id="UP000569329"/>
    </source>
</evidence>
<dbReference type="PANTHER" id="PTHR30349">
    <property type="entry name" value="PHAGE INTEGRASE-RELATED"/>
    <property type="match status" value="1"/>
</dbReference>
<dbReference type="Proteomes" id="UP000569329">
    <property type="component" value="Unassembled WGS sequence"/>
</dbReference>
<evidence type="ECO:0000256" key="1">
    <source>
        <dbReference type="ARBA" id="ARBA00004496"/>
    </source>
</evidence>
<gene>
    <name evidence="6" type="ORF">FHX42_000595</name>
</gene>
<dbReference type="PANTHER" id="PTHR30349:SF77">
    <property type="entry name" value="TYROSINE RECOMBINASE XERC"/>
    <property type="match status" value="1"/>
</dbReference>
<dbReference type="InterPro" id="IPR011010">
    <property type="entry name" value="DNA_brk_join_enz"/>
</dbReference>
<proteinExistence type="predicted"/>
<keyword evidence="7" id="KW-1185">Reference proteome</keyword>
<evidence type="ECO:0000259" key="5">
    <source>
        <dbReference type="PROSITE" id="PS51898"/>
    </source>
</evidence>
<dbReference type="SUPFAM" id="SSF56349">
    <property type="entry name" value="DNA breaking-rejoining enzymes"/>
    <property type="match status" value="1"/>
</dbReference>
<dbReference type="InterPro" id="IPR050090">
    <property type="entry name" value="Tyrosine_recombinase_XerCD"/>
</dbReference>
<dbReference type="GO" id="GO:0006310">
    <property type="term" value="P:DNA recombination"/>
    <property type="evidence" value="ECO:0007669"/>
    <property type="project" value="UniProtKB-KW"/>
</dbReference>
<keyword evidence="2" id="KW-0229">DNA integration</keyword>
<dbReference type="EMBL" id="JACGWZ010000001">
    <property type="protein sequence ID" value="MBA8823266.1"/>
    <property type="molecule type" value="Genomic_DNA"/>
</dbReference>
<dbReference type="PROSITE" id="PS51898">
    <property type="entry name" value="TYR_RECOMBINASE"/>
    <property type="match status" value="1"/>
</dbReference>
<dbReference type="InterPro" id="IPR002104">
    <property type="entry name" value="Integrase_catalytic"/>
</dbReference>
<dbReference type="GO" id="GO:0015074">
    <property type="term" value="P:DNA integration"/>
    <property type="evidence" value="ECO:0007669"/>
    <property type="project" value="UniProtKB-KW"/>
</dbReference>
<reference evidence="6 7" key="1">
    <citation type="submission" date="2020-07" db="EMBL/GenBank/DDBJ databases">
        <title>Sequencing the genomes of 1000 actinobacteria strains.</title>
        <authorList>
            <person name="Klenk H.-P."/>
        </authorList>
    </citation>
    <scope>NUCLEOTIDE SEQUENCE [LARGE SCALE GENOMIC DNA]</scope>
    <source>
        <strain evidence="6 7">DSM 45975</strain>
    </source>
</reference>
<dbReference type="GO" id="GO:0005737">
    <property type="term" value="C:cytoplasm"/>
    <property type="evidence" value="ECO:0007669"/>
    <property type="project" value="UniProtKB-SubCell"/>
</dbReference>
<evidence type="ECO:0000256" key="3">
    <source>
        <dbReference type="ARBA" id="ARBA00023172"/>
    </source>
</evidence>
<dbReference type="InterPro" id="IPR013762">
    <property type="entry name" value="Integrase-like_cat_sf"/>
</dbReference>
<keyword evidence="3" id="KW-0233">DNA recombination</keyword>
<feature type="compositionally biased region" description="Basic and acidic residues" evidence="4">
    <location>
        <begin position="1"/>
        <end position="10"/>
    </location>
</feature>
<protein>
    <submittedName>
        <fullName evidence="6">Site-specific recombinase XerD</fullName>
    </submittedName>
</protein>
<organism evidence="6 7">
    <name type="scientific">Halosaccharopolyspora lacisalsi</name>
    <dbReference type="NCBI Taxonomy" id="1000566"/>
    <lineage>
        <taxon>Bacteria</taxon>
        <taxon>Bacillati</taxon>
        <taxon>Actinomycetota</taxon>
        <taxon>Actinomycetes</taxon>
        <taxon>Pseudonocardiales</taxon>
        <taxon>Pseudonocardiaceae</taxon>
        <taxon>Halosaccharopolyspora</taxon>
    </lineage>
</organism>
<name>A0A839DSN0_9PSEU</name>
<comment type="caution">
    <text evidence="6">The sequence shown here is derived from an EMBL/GenBank/DDBJ whole genome shotgun (WGS) entry which is preliminary data.</text>
</comment>
<evidence type="ECO:0000256" key="2">
    <source>
        <dbReference type="ARBA" id="ARBA00022908"/>
    </source>
</evidence>
<dbReference type="Pfam" id="PF00589">
    <property type="entry name" value="Phage_integrase"/>
    <property type="match status" value="1"/>
</dbReference>
<evidence type="ECO:0000256" key="4">
    <source>
        <dbReference type="SAM" id="MobiDB-lite"/>
    </source>
</evidence>
<dbReference type="GO" id="GO:0003677">
    <property type="term" value="F:DNA binding"/>
    <property type="evidence" value="ECO:0007669"/>
    <property type="project" value="InterPro"/>
</dbReference>